<feature type="transmembrane region" description="Helical" evidence="8">
    <location>
        <begin position="236"/>
        <end position="256"/>
    </location>
</feature>
<dbReference type="GO" id="GO:0008610">
    <property type="term" value="P:lipid biosynthetic process"/>
    <property type="evidence" value="ECO:0007669"/>
    <property type="project" value="UniProtKB-ARBA"/>
</dbReference>
<dbReference type="AlphaFoldDB" id="A0A3B0THI4"/>
<feature type="transmembrane region" description="Helical" evidence="8">
    <location>
        <begin position="307"/>
        <end position="325"/>
    </location>
</feature>
<proteinExistence type="predicted"/>
<name>A0A3B0THI4_9ZZZZ</name>
<keyword evidence="4" id="KW-0808">Transferase</keyword>
<keyword evidence="2" id="KW-1003">Cell membrane</keyword>
<protein>
    <recommendedName>
        <fullName evidence="10">Glycosyltransferase RgtA/B/C/D-like domain-containing protein</fullName>
    </recommendedName>
</protein>
<evidence type="ECO:0000256" key="4">
    <source>
        <dbReference type="ARBA" id="ARBA00022679"/>
    </source>
</evidence>
<keyword evidence="3" id="KW-0328">Glycosyltransferase</keyword>
<feature type="transmembrane region" description="Helical" evidence="8">
    <location>
        <begin position="393"/>
        <end position="412"/>
    </location>
</feature>
<feature type="transmembrane region" description="Helical" evidence="8">
    <location>
        <begin position="187"/>
        <end position="206"/>
    </location>
</feature>
<dbReference type="EMBL" id="UOEK01000355">
    <property type="protein sequence ID" value="VAW06516.1"/>
    <property type="molecule type" value="Genomic_DNA"/>
</dbReference>
<feature type="transmembrane region" description="Helical" evidence="8">
    <location>
        <begin position="14"/>
        <end position="32"/>
    </location>
</feature>
<keyword evidence="5 8" id="KW-0812">Transmembrane</keyword>
<evidence type="ECO:0000256" key="8">
    <source>
        <dbReference type="SAM" id="Phobius"/>
    </source>
</evidence>
<dbReference type="GO" id="GO:0005886">
    <property type="term" value="C:plasma membrane"/>
    <property type="evidence" value="ECO:0007669"/>
    <property type="project" value="UniProtKB-SubCell"/>
</dbReference>
<dbReference type="PANTHER" id="PTHR33908:SF11">
    <property type="entry name" value="MEMBRANE PROTEIN"/>
    <property type="match status" value="1"/>
</dbReference>
<keyword evidence="7 8" id="KW-0472">Membrane</keyword>
<feature type="transmembrane region" description="Helical" evidence="8">
    <location>
        <begin position="448"/>
        <end position="466"/>
    </location>
</feature>
<accession>A0A3B0THI4</accession>
<dbReference type="GO" id="GO:0016763">
    <property type="term" value="F:pentosyltransferase activity"/>
    <property type="evidence" value="ECO:0007669"/>
    <property type="project" value="TreeGrafter"/>
</dbReference>
<feature type="transmembrane region" description="Helical" evidence="8">
    <location>
        <begin position="418"/>
        <end position="436"/>
    </location>
</feature>
<organism evidence="9">
    <name type="scientific">hydrothermal vent metagenome</name>
    <dbReference type="NCBI Taxonomy" id="652676"/>
    <lineage>
        <taxon>unclassified sequences</taxon>
        <taxon>metagenomes</taxon>
        <taxon>ecological metagenomes</taxon>
    </lineage>
</organism>
<keyword evidence="6 8" id="KW-1133">Transmembrane helix</keyword>
<feature type="transmembrane region" description="Helical" evidence="8">
    <location>
        <begin position="276"/>
        <end position="295"/>
    </location>
</feature>
<feature type="transmembrane region" description="Helical" evidence="8">
    <location>
        <begin position="39"/>
        <end position="59"/>
    </location>
</feature>
<gene>
    <name evidence="9" type="ORF">MNBD_ACTINO02-1787</name>
</gene>
<evidence type="ECO:0000256" key="7">
    <source>
        <dbReference type="ARBA" id="ARBA00023136"/>
    </source>
</evidence>
<feature type="transmembrane region" description="Helical" evidence="8">
    <location>
        <begin position="358"/>
        <end position="381"/>
    </location>
</feature>
<evidence type="ECO:0008006" key="10">
    <source>
        <dbReference type="Google" id="ProtNLM"/>
    </source>
</evidence>
<reference evidence="9" key="1">
    <citation type="submission" date="2018-06" db="EMBL/GenBank/DDBJ databases">
        <authorList>
            <person name="Zhirakovskaya E."/>
        </authorList>
    </citation>
    <scope>NUCLEOTIDE SEQUENCE</scope>
</reference>
<sequence>MRFARTAVVGQERVAFYAIWGLVGVIVALHGLRTRTINTGWIGVGLVIGAAAQLAVIVARGGSPTVYSLGTSAAMVGIAAWVVGSTRGASSITRGTRLFERISKDPPWCPTNAQLRTAAYIGFIAAAVGTFVLVSGAPLGHDESVYALKARAWLEGTPATGFGLHRPVGMPAVAAVILWISDSTTALRLGAAITALLSLFALWRLSLIGGRSTAGMLTVVSFAASQPYLRRAPEFLNDLVTSGLMIGVIIVVWSHFEGRYRALPLWVASALTTVAFYLRYGSALIFIVIAIVSAATFRRRLKQHVRAISVATALLFVGIAPHLVYAQKTTGSILGILAKSSEIAGRAYLGDGLVRYAYWFPAKLAGTMLAVVMLIGVISVVRRWHTRTPTDRFDRYITLIALLSATAVGLTIHGEQRYVFFNVLLLGLVGWSAVLTIARQWPDTTRRVATWGLTLTLAFSLGSGVFEARLRSDLMADHRAVLEAVGDTIAGDRPCTVVTSYSPQLTWMSGCAAVSFATATLSSFRPQPGEPTYLATFENGKRQPGEKDLAALLERFRVVTVEPIESLTDRIGDAVVYQIEDKQ</sequence>
<evidence type="ECO:0000256" key="6">
    <source>
        <dbReference type="ARBA" id="ARBA00022989"/>
    </source>
</evidence>
<evidence type="ECO:0000256" key="5">
    <source>
        <dbReference type="ARBA" id="ARBA00022692"/>
    </source>
</evidence>
<dbReference type="PANTHER" id="PTHR33908">
    <property type="entry name" value="MANNOSYLTRANSFERASE YKCB-RELATED"/>
    <property type="match status" value="1"/>
</dbReference>
<feature type="transmembrane region" description="Helical" evidence="8">
    <location>
        <begin position="65"/>
        <end position="84"/>
    </location>
</feature>
<evidence type="ECO:0000256" key="3">
    <source>
        <dbReference type="ARBA" id="ARBA00022676"/>
    </source>
</evidence>
<evidence type="ECO:0000256" key="1">
    <source>
        <dbReference type="ARBA" id="ARBA00004651"/>
    </source>
</evidence>
<comment type="subcellular location">
    <subcellularLocation>
        <location evidence="1">Cell membrane</location>
        <topology evidence="1">Multi-pass membrane protein</topology>
    </subcellularLocation>
</comment>
<evidence type="ECO:0000256" key="2">
    <source>
        <dbReference type="ARBA" id="ARBA00022475"/>
    </source>
</evidence>
<feature type="transmembrane region" description="Helical" evidence="8">
    <location>
        <begin position="118"/>
        <end position="139"/>
    </location>
</feature>
<evidence type="ECO:0000313" key="9">
    <source>
        <dbReference type="EMBL" id="VAW06516.1"/>
    </source>
</evidence>
<dbReference type="InterPro" id="IPR050297">
    <property type="entry name" value="LipidA_mod_glycosyltrf_83"/>
</dbReference>